<dbReference type="RefSeq" id="WP_196271135.1">
    <property type="nucleotide sequence ID" value="NZ_JADQDO010000002.1"/>
</dbReference>
<evidence type="ECO:0000313" key="1">
    <source>
        <dbReference type="EMBL" id="MBF9233170.1"/>
    </source>
</evidence>
<protein>
    <submittedName>
        <fullName evidence="1">Uncharacterized protein</fullName>
    </submittedName>
</protein>
<dbReference type="EMBL" id="JADQDO010000002">
    <property type="protein sequence ID" value="MBF9233170.1"/>
    <property type="molecule type" value="Genomic_DNA"/>
</dbReference>
<dbReference type="Proteomes" id="UP000599312">
    <property type="component" value="Unassembled WGS sequence"/>
</dbReference>
<evidence type="ECO:0000313" key="2">
    <source>
        <dbReference type="Proteomes" id="UP000599312"/>
    </source>
</evidence>
<gene>
    <name evidence="1" type="ORF">I2H38_07220</name>
</gene>
<organism evidence="1 2">
    <name type="scientific">Microvirga alba</name>
    <dbReference type="NCBI Taxonomy" id="2791025"/>
    <lineage>
        <taxon>Bacteria</taxon>
        <taxon>Pseudomonadati</taxon>
        <taxon>Pseudomonadota</taxon>
        <taxon>Alphaproteobacteria</taxon>
        <taxon>Hyphomicrobiales</taxon>
        <taxon>Methylobacteriaceae</taxon>
        <taxon>Microvirga</taxon>
    </lineage>
</organism>
<sequence>MIAMKEKPMTLTQRIILAAAILTAFGLAETGNGAVAMPRAAPVEIHPPHLIPAQLPLFELFSGDDEPSVHDRHYDWNQYRNSTSRKERIRDYYRMQKEAEKDYWRAQKNMQKNMIKRQRGW</sequence>
<keyword evidence="2" id="KW-1185">Reference proteome</keyword>
<comment type="caution">
    <text evidence="1">The sequence shown here is derived from an EMBL/GenBank/DDBJ whole genome shotgun (WGS) entry which is preliminary data.</text>
</comment>
<proteinExistence type="predicted"/>
<dbReference type="AlphaFoldDB" id="A0A931BSU6"/>
<accession>A0A931BSU6</accession>
<name>A0A931BSU6_9HYPH</name>
<reference evidence="1" key="1">
    <citation type="submission" date="2020-11" db="EMBL/GenBank/DDBJ databases">
        <authorList>
            <person name="Kim M.K."/>
        </authorList>
    </citation>
    <scope>NUCLEOTIDE SEQUENCE</scope>
    <source>
        <strain evidence="1">BT350</strain>
    </source>
</reference>